<dbReference type="AlphaFoldDB" id="A0A061R3H5"/>
<feature type="region of interest" description="Disordered" evidence="1">
    <location>
        <begin position="21"/>
        <end position="45"/>
    </location>
</feature>
<evidence type="ECO:0000256" key="1">
    <source>
        <dbReference type="SAM" id="MobiDB-lite"/>
    </source>
</evidence>
<reference evidence="2" key="1">
    <citation type="submission" date="2014-05" db="EMBL/GenBank/DDBJ databases">
        <title>The transcriptome of the halophilic microalga Tetraselmis sp. GSL018 isolated from the Great Salt Lake, Utah.</title>
        <authorList>
            <person name="Jinkerson R.E."/>
            <person name="D'Adamo S."/>
            <person name="Posewitz M.C."/>
        </authorList>
    </citation>
    <scope>NUCLEOTIDE SEQUENCE</scope>
    <source>
        <strain evidence="2">GSL018</strain>
    </source>
</reference>
<feature type="non-terminal residue" evidence="2">
    <location>
        <position position="1"/>
    </location>
</feature>
<proteinExistence type="predicted"/>
<sequence>RTDPSPRALLLSRHCRGKLPPSLCPNAEGQSRGGEEEGPGQATAVFPCDLAPPFVPCAGGRRARARAPA</sequence>
<accession>A0A061R3H5</accession>
<gene>
    <name evidence="2" type="ORF">TSPGSL018_16494</name>
</gene>
<name>A0A061R3H5_9CHLO</name>
<evidence type="ECO:0000313" key="2">
    <source>
        <dbReference type="EMBL" id="JAC65230.1"/>
    </source>
</evidence>
<protein>
    <submittedName>
        <fullName evidence="2">Uncharacterized protein</fullName>
    </submittedName>
</protein>
<dbReference type="EMBL" id="GBEZ01021524">
    <property type="protein sequence ID" value="JAC65230.1"/>
    <property type="molecule type" value="Transcribed_RNA"/>
</dbReference>
<organism evidence="2">
    <name type="scientific">Tetraselmis sp. GSL018</name>
    <dbReference type="NCBI Taxonomy" id="582737"/>
    <lineage>
        <taxon>Eukaryota</taxon>
        <taxon>Viridiplantae</taxon>
        <taxon>Chlorophyta</taxon>
        <taxon>core chlorophytes</taxon>
        <taxon>Chlorodendrophyceae</taxon>
        <taxon>Chlorodendrales</taxon>
        <taxon>Chlorodendraceae</taxon>
        <taxon>Tetraselmis</taxon>
    </lineage>
</organism>